<dbReference type="GO" id="GO:0005829">
    <property type="term" value="C:cytosol"/>
    <property type="evidence" value="ECO:0007669"/>
    <property type="project" value="TreeGrafter"/>
</dbReference>
<evidence type="ECO:0000313" key="10">
    <source>
        <dbReference type="Proteomes" id="UP000290243"/>
    </source>
</evidence>
<gene>
    <name evidence="9" type="primary">MCYN0675</name>
    <name evidence="9" type="ORF">NCTC10168_00490</name>
</gene>
<evidence type="ECO:0000259" key="7">
    <source>
        <dbReference type="Pfam" id="PF01709"/>
    </source>
</evidence>
<evidence type="ECO:0000259" key="8">
    <source>
        <dbReference type="Pfam" id="PF20772"/>
    </source>
</evidence>
<protein>
    <recommendedName>
        <fullName evidence="6">Probable transcriptional regulatory protein NCTC10168_00490</fullName>
    </recommendedName>
</protein>
<dbReference type="InterPro" id="IPR048300">
    <property type="entry name" value="TACO1_YebC-like_2nd/3rd_dom"/>
</dbReference>
<dbReference type="EMBL" id="LR215037">
    <property type="protein sequence ID" value="VEU75564.1"/>
    <property type="molecule type" value="Genomic_DNA"/>
</dbReference>
<evidence type="ECO:0000256" key="4">
    <source>
        <dbReference type="ARBA" id="ARBA00023125"/>
    </source>
</evidence>
<dbReference type="NCBIfam" id="TIGR01033">
    <property type="entry name" value="YebC/PmpR family DNA-binding transcriptional regulator"/>
    <property type="match status" value="1"/>
</dbReference>
<dbReference type="Gene3D" id="3.30.70.980">
    <property type="match status" value="2"/>
</dbReference>
<feature type="domain" description="TACO1/YebC-like N-terminal" evidence="8">
    <location>
        <begin position="5"/>
        <end position="74"/>
    </location>
</feature>
<reference evidence="9 10" key="1">
    <citation type="submission" date="2019-01" db="EMBL/GenBank/DDBJ databases">
        <authorList>
            <consortium name="Pathogen Informatics"/>
        </authorList>
    </citation>
    <scope>NUCLEOTIDE SEQUENCE [LARGE SCALE GENOMIC DNA]</scope>
    <source>
        <strain evidence="9 10">NCTC10168</strain>
    </source>
</reference>
<keyword evidence="10" id="KW-1185">Reference proteome</keyword>
<dbReference type="GO" id="GO:0003677">
    <property type="term" value="F:DNA binding"/>
    <property type="evidence" value="ECO:0007669"/>
    <property type="project" value="UniProtKB-UniRule"/>
</dbReference>
<dbReference type="SUPFAM" id="SSF75625">
    <property type="entry name" value="YebC-like"/>
    <property type="match status" value="1"/>
</dbReference>
<accession>A0A449B4N2</accession>
<dbReference type="Pfam" id="PF01709">
    <property type="entry name" value="Transcrip_reg"/>
    <property type="match status" value="1"/>
</dbReference>
<proteinExistence type="inferred from homology"/>
<dbReference type="InterPro" id="IPR017856">
    <property type="entry name" value="Integrase-like_N"/>
</dbReference>
<dbReference type="InterPro" id="IPR026564">
    <property type="entry name" value="Transcrip_reg_TACO1-like_dom3"/>
</dbReference>
<dbReference type="HAMAP" id="MF_00693">
    <property type="entry name" value="Transcrip_reg_TACO1"/>
    <property type="match status" value="1"/>
</dbReference>
<keyword evidence="4 6" id="KW-0238">DNA-binding</keyword>
<name>A0A449B4N2_9BACT</name>
<evidence type="ECO:0000256" key="5">
    <source>
        <dbReference type="ARBA" id="ARBA00023163"/>
    </source>
</evidence>
<dbReference type="InterPro" id="IPR029072">
    <property type="entry name" value="YebC-like"/>
</dbReference>
<dbReference type="Pfam" id="PF20772">
    <property type="entry name" value="TACO1_YebC_N"/>
    <property type="match status" value="1"/>
</dbReference>
<dbReference type="GO" id="GO:0006355">
    <property type="term" value="P:regulation of DNA-templated transcription"/>
    <property type="evidence" value="ECO:0007669"/>
    <property type="project" value="UniProtKB-UniRule"/>
</dbReference>
<comment type="similarity">
    <text evidence="1 6">Belongs to the TACO1 family.</text>
</comment>
<dbReference type="KEGG" id="mmau:NCTC10168_00490"/>
<keyword evidence="3 6" id="KW-0805">Transcription regulation</keyword>
<dbReference type="NCBIfam" id="NF009044">
    <property type="entry name" value="PRK12378.1"/>
    <property type="match status" value="1"/>
</dbReference>
<dbReference type="InterPro" id="IPR049083">
    <property type="entry name" value="TACO1_YebC_N"/>
</dbReference>
<dbReference type="InterPro" id="IPR002876">
    <property type="entry name" value="Transcrip_reg_TACO1-like"/>
</dbReference>
<evidence type="ECO:0000313" key="9">
    <source>
        <dbReference type="EMBL" id="VEU75564.1"/>
    </source>
</evidence>
<dbReference type="AlphaFoldDB" id="A0A449B4N2"/>
<feature type="domain" description="TACO1/YebC-like second and third" evidence="7">
    <location>
        <begin position="82"/>
        <end position="239"/>
    </location>
</feature>
<dbReference type="Gene3D" id="1.10.10.200">
    <property type="match status" value="1"/>
</dbReference>
<dbReference type="Proteomes" id="UP000290243">
    <property type="component" value="Chromosome"/>
</dbReference>
<sequence>MAGHSHAANIMHRKGAQDAARGKVFQKLSKEIFVAAKSGGDPEMNPYLKLAIAKAKAKNMPKDNIERAIAKALGNSKDGSSYTETLYNATISGGATFLVVTLSDNINRTTGNVQAYFNRQNAKLGKTGTVPFQFDHKGVLEISNSLIDEETITLFAIENGAEDIQVTDESFIITTTPENFNNCKNAIESNLNITDFLQCEVTYIPNSMVLFEGEKADKIKEFIAKLEDDDDIQEVFHNIEFNE</sequence>
<dbReference type="PANTHER" id="PTHR12532:SF6">
    <property type="entry name" value="TRANSCRIPTIONAL REGULATORY PROTEIN YEBC-RELATED"/>
    <property type="match status" value="1"/>
</dbReference>
<keyword evidence="2 6" id="KW-0963">Cytoplasm</keyword>
<evidence type="ECO:0000256" key="6">
    <source>
        <dbReference type="HAMAP-Rule" id="MF_00693"/>
    </source>
</evidence>
<evidence type="ECO:0000256" key="3">
    <source>
        <dbReference type="ARBA" id="ARBA00023015"/>
    </source>
</evidence>
<organism evidence="9 10">
    <name type="scientific">Mycoplasmopsis maculosa</name>
    <dbReference type="NCBI Taxonomy" id="114885"/>
    <lineage>
        <taxon>Bacteria</taxon>
        <taxon>Bacillati</taxon>
        <taxon>Mycoplasmatota</taxon>
        <taxon>Mycoplasmoidales</taxon>
        <taxon>Metamycoplasmataceae</taxon>
        <taxon>Mycoplasmopsis</taxon>
    </lineage>
</organism>
<dbReference type="RefSeq" id="WP_129646776.1">
    <property type="nucleotide sequence ID" value="NZ_LR215037.1"/>
</dbReference>
<evidence type="ECO:0000256" key="2">
    <source>
        <dbReference type="ARBA" id="ARBA00022490"/>
    </source>
</evidence>
<dbReference type="OrthoDB" id="9781053at2"/>
<keyword evidence="5 6" id="KW-0804">Transcription</keyword>
<dbReference type="NCBIfam" id="NF001030">
    <property type="entry name" value="PRK00110.1"/>
    <property type="match status" value="1"/>
</dbReference>
<evidence type="ECO:0000256" key="1">
    <source>
        <dbReference type="ARBA" id="ARBA00008724"/>
    </source>
</evidence>
<dbReference type="FunFam" id="1.10.10.200:FF:000002">
    <property type="entry name" value="Probable transcriptional regulatory protein CLM62_37755"/>
    <property type="match status" value="1"/>
</dbReference>
<dbReference type="PANTHER" id="PTHR12532">
    <property type="entry name" value="TRANSLATIONAL ACTIVATOR OF CYTOCHROME C OXIDASE 1"/>
    <property type="match status" value="1"/>
</dbReference>
<comment type="subcellular location">
    <subcellularLocation>
        <location evidence="6">Cytoplasm</location>
    </subcellularLocation>
</comment>